<proteinExistence type="inferred from homology"/>
<dbReference type="PANTHER" id="PTHR33567:SF3">
    <property type="entry name" value="CHROMATE ION TRANSPORTER (EUROFUNG)"/>
    <property type="match status" value="1"/>
</dbReference>
<keyword evidence="3" id="KW-1003">Cell membrane</keyword>
<dbReference type="PANTHER" id="PTHR33567">
    <property type="entry name" value="CHROMATE ION TRANSPORTER (EUROFUNG)"/>
    <property type="match status" value="1"/>
</dbReference>
<comment type="caution">
    <text evidence="8">The sequence shown here is derived from an EMBL/GenBank/DDBJ whole genome shotgun (WGS) entry which is preliminary data.</text>
</comment>
<keyword evidence="5 7" id="KW-1133">Transmembrane helix</keyword>
<dbReference type="GO" id="GO:0005886">
    <property type="term" value="C:plasma membrane"/>
    <property type="evidence" value="ECO:0007669"/>
    <property type="project" value="UniProtKB-SubCell"/>
</dbReference>
<keyword evidence="4 7" id="KW-0812">Transmembrane</keyword>
<evidence type="ECO:0000256" key="3">
    <source>
        <dbReference type="ARBA" id="ARBA00022475"/>
    </source>
</evidence>
<dbReference type="PIRSF" id="PIRSF004810">
    <property type="entry name" value="ChrA"/>
    <property type="match status" value="1"/>
</dbReference>
<dbReference type="Proteomes" id="UP000439113">
    <property type="component" value="Unassembled WGS sequence"/>
</dbReference>
<feature type="transmembrane region" description="Helical" evidence="7">
    <location>
        <begin position="25"/>
        <end position="47"/>
    </location>
</feature>
<dbReference type="GO" id="GO:0015109">
    <property type="term" value="F:chromate transmembrane transporter activity"/>
    <property type="evidence" value="ECO:0007669"/>
    <property type="project" value="InterPro"/>
</dbReference>
<feature type="transmembrane region" description="Helical" evidence="7">
    <location>
        <begin position="300"/>
        <end position="322"/>
    </location>
</feature>
<comment type="subcellular location">
    <subcellularLocation>
        <location evidence="1">Cell membrane</location>
        <topology evidence="1">Multi-pass membrane protein</topology>
    </subcellularLocation>
</comment>
<feature type="transmembrane region" description="Helical" evidence="7">
    <location>
        <begin position="125"/>
        <end position="145"/>
    </location>
</feature>
<feature type="transmembrane region" description="Helical" evidence="7">
    <location>
        <begin position="275"/>
        <end position="294"/>
    </location>
</feature>
<dbReference type="NCBIfam" id="TIGR00937">
    <property type="entry name" value="2A51"/>
    <property type="match status" value="1"/>
</dbReference>
<feature type="transmembrane region" description="Helical" evidence="7">
    <location>
        <begin position="334"/>
        <end position="360"/>
    </location>
</feature>
<feature type="transmembrane region" description="Helical" evidence="7">
    <location>
        <begin position="236"/>
        <end position="254"/>
    </location>
</feature>
<evidence type="ECO:0000256" key="4">
    <source>
        <dbReference type="ARBA" id="ARBA00022692"/>
    </source>
</evidence>
<feature type="transmembrane region" description="Helical" evidence="7">
    <location>
        <begin position="206"/>
        <end position="224"/>
    </location>
</feature>
<name>A0A6N8DLI1_RHOAC</name>
<dbReference type="OrthoDB" id="8969999at2"/>
<evidence type="ECO:0000313" key="8">
    <source>
        <dbReference type="EMBL" id="MTV30385.1"/>
    </source>
</evidence>
<reference evidence="8 9" key="1">
    <citation type="submission" date="2019-11" db="EMBL/GenBank/DDBJ databases">
        <title>Whole-genome sequence of a Rhodoblastus acidophilus DSM 142.</title>
        <authorList>
            <person name="Kyndt J.A."/>
            <person name="Meyer T.E."/>
        </authorList>
    </citation>
    <scope>NUCLEOTIDE SEQUENCE [LARGE SCALE GENOMIC DNA]</scope>
    <source>
        <strain evidence="8 9">DSM 142</strain>
    </source>
</reference>
<comment type="similarity">
    <text evidence="2">Belongs to the chromate ion transporter (CHR) (TC 2.A.51) family.</text>
</comment>
<feature type="transmembrane region" description="Helical" evidence="7">
    <location>
        <begin position="175"/>
        <end position="194"/>
    </location>
</feature>
<keyword evidence="6 7" id="KW-0472">Membrane</keyword>
<accession>A0A6N8DLI1</accession>
<feature type="transmembrane region" description="Helical" evidence="7">
    <location>
        <begin position="96"/>
        <end position="119"/>
    </location>
</feature>
<gene>
    <name evidence="8" type="primary">chrA</name>
    <name evidence="8" type="ORF">GJ654_05185</name>
</gene>
<dbReference type="Pfam" id="PF02417">
    <property type="entry name" value="Chromate_transp"/>
    <property type="match status" value="2"/>
</dbReference>
<evidence type="ECO:0000256" key="5">
    <source>
        <dbReference type="ARBA" id="ARBA00022989"/>
    </source>
</evidence>
<evidence type="ECO:0000256" key="7">
    <source>
        <dbReference type="SAM" id="Phobius"/>
    </source>
</evidence>
<evidence type="ECO:0000256" key="1">
    <source>
        <dbReference type="ARBA" id="ARBA00004651"/>
    </source>
</evidence>
<dbReference type="RefSeq" id="WP_155445045.1">
    <property type="nucleotide sequence ID" value="NZ_JAOQNR010000003.1"/>
</dbReference>
<feature type="transmembrane region" description="Helical" evidence="7">
    <location>
        <begin position="366"/>
        <end position="391"/>
    </location>
</feature>
<evidence type="ECO:0000256" key="2">
    <source>
        <dbReference type="ARBA" id="ARBA00005262"/>
    </source>
</evidence>
<dbReference type="AlphaFoldDB" id="A0A6N8DLI1"/>
<dbReference type="InterPro" id="IPR014047">
    <property type="entry name" value="Chr_Tranpt_l_chain"/>
</dbReference>
<sequence length="397" mass="40795">MAGGRAGGRLGDRALGEPLNDVREVFFTFLRLGLTSFGGPVAHLGYFHSECVARRRWLDEKTFGDIVALCQFLPGPASSQVGVCLGLRRAGYWGALAAWTGFTAPSAALMIGFGLGLNLLDSRPFLHGLKIVAVAVVAQAVWAMARQFCPDFLRLALALASATLALALPDAPGQIGALVAAAAIGWAALPPQAAPAALDIFVGRRVGFLAGAVYLLLLLSPLALNLPAGGEKLAAIYRAGALVFGGGHVVLPLLREGLVVPGFIDDSAFIDGYGAAQALPGPLFAFAAYLGAVMDGFGGGLLALAAIYLPGVLLLFAVLPFWAQVRALPGASAALAGVNAAVVGLLFATFCAPIWTSAIFSLRDALLAACAFALLVFAKAPPWLVVLLGALMAQALP</sequence>
<dbReference type="InterPro" id="IPR003370">
    <property type="entry name" value="Chromate_transpt"/>
</dbReference>
<organism evidence="8 9">
    <name type="scientific">Rhodoblastus acidophilus</name>
    <name type="common">Rhodopseudomonas acidophila</name>
    <dbReference type="NCBI Taxonomy" id="1074"/>
    <lineage>
        <taxon>Bacteria</taxon>
        <taxon>Pseudomonadati</taxon>
        <taxon>Pseudomonadota</taxon>
        <taxon>Alphaproteobacteria</taxon>
        <taxon>Hyphomicrobiales</taxon>
        <taxon>Rhodoblastaceae</taxon>
        <taxon>Rhodoblastus</taxon>
    </lineage>
</organism>
<evidence type="ECO:0000313" key="9">
    <source>
        <dbReference type="Proteomes" id="UP000439113"/>
    </source>
</evidence>
<evidence type="ECO:0000256" key="6">
    <source>
        <dbReference type="ARBA" id="ARBA00023136"/>
    </source>
</evidence>
<dbReference type="EMBL" id="WNKS01000003">
    <property type="protein sequence ID" value="MTV30385.1"/>
    <property type="molecule type" value="Genomic_DNA"/>
</dbReference>
<protein>
    <submittedName>
        <fullName evidence="8">Chromate efflux transporter</fullName>
    </submittedName>
</protein>